<dbReference type="AlphaFoldDB" id="A0A6N7KRZ7"/>
<keyword evidence="5" id="KW-0130">Cell adhesion</keyword>
<keyword evidence="2" id="KW-0134">Cell wall</keyword>
<keyword evidence="4 8" id="KW-0732">Signal</keyword>
<dbReference type="InterPro" id="IPR005528">
    <property type="entry name" value="ChpA-H"/>
</dbReference>
<evidence type="ECO:0000256" key="7">
    <source>
        <dbReference type="PROSITE-ProRule" id="PRU01232"/>
    </source>
</evidence>
<evidence type="ECO:0000256" key="8">
    <source>
        <dbReference type="SAM" id="SignalP"/>
    </source>
</evidence>
<dbReference type="Pfam" id="PF03777">
    <property type="entry name" value="ChpA-C"/>
    <property type="match status" value="1"/>
</dbReference>
<dbReference type="EMBL" id="WBOF01000001">
    <property type="protein sequence ID" value="MQS13575.1"/>
    <property type="molecule type" value="Genomic_DNA"/>
</dbReference>
<evidence type="ECO:0000259" key="9">
    <source>
        <dbReference type="PROSITE" id="PS51884"/>
    </source>
</evidence>
<evidence type="ECO:0000256" key="5">
    <source>
        <dbReference type="ARBA" id="ARBA00022889"/>
    </source>
</evidence>
<evidence type="ECO:0000256" key="3">
    <source>
        <dbReference type="ARBA" id="ARBA00022525"/>
    </source>
</evidence>
<keyword evidence="6 7" id="KW-0034">Amyloid</keyword>
<keyword evidence="3" id="KW-0964">Secreted</keyword>
<gene>
    <name evidence="10" type="ORF">F7Q99_15180</name>
</gene>
<reference evidence="10 11" key="1">
    <citation type="submission" date="2019-09" db="EMBL/GenBank/DDBJ databases">
        <title>Genome Sequences of Streptomyces kaniharaensis ATCC 21070.</title>
        <authorList>
            <person name="Zhu W."/>
            <person name="De Crecy-Lagard V."/>
            <person name="Richards N.G."/>
        </authorList>
    </citation>
    <scope>NUCLEOTIDE SEQUENCE [LARGE SCALE GENOMIC DNA]</scope>
    <source>
        <strain evidence="10 11">SF-557</strain>
    </source>
</reference>
<dbReference type="PROSITE" id="PS51884">
    <property type="entry name" value="CHAPLIN"/>
    <property type="match status" value="1"/>
</dbReference>
<feature type="chain" id="PRO_5026790720" evidence="8">
    <location>
        <begin position="28"/>
        <end position="78"/>
    </location>
</feature>
<evidence type="ECO:0000256" key="4">
    <source>
        <dbReference type="ARBA" id="ARBA00022729"/>
    </source>
</evidence>
<dbReference type="GO" id="GO:0007155">
    <property type="term" value="P:cell adhesion"/>
    <property type="evidence" value="ECO:0007669"/>
    <property type="project" value="UniProtKB-KW"/>
</dbReference>
<evidence type="ECO:0000256" key="6">
    <source>
        <dbReference type="ARBA" id="ARBA00023087"/>
    </source>
</evidence>
<sequence>MRKLAHGVLGTAATAALLAAGAGVASANHLHSTSADGLGVDSSGVGSGASAQVPGHAPTVVCDSTVNAVGLLNPASIC</sequence>
<evidence type="ECO:0000313" key="11">
    <source>
        <dbReference type="Proteomes" id="UP000450000"/>
    </source>
</evidence>
<proteinExistence type="predicted"/>
<feature type="domain" description="Chaplin" evidence="9">
    <location>
        <begin position="42"/>
        <end position="78"/>
    </location>
</feature>
<accession>A0A6N7KRZ7</accession>
<evidence type="ECO:0000256" key="2">
    <source>
        <dbReference type="ARBA" id="ARBA00022512"/>
    </source>
</evidence>
<evidence type="ECO:0000256" key="1">
    <source>
        <dbReference type="ARBA" id="ARBA00004191"/>
    </source>
</evidence>
<name>A0A6N7KRZ7_9ACTN</name>
<dbReference type="Proteomes" id="UP000450000">
    <property type="component" value="Unassembled WGS sequence"/>
</dbReference>
<evidence type="ECO:0000313" key="10">
    <source>
        <dbReference type="EMBL" id="MQS13575.1"/>
    </source>
</evidence>
<feature type="signal peptide" evidence="8">
    <location>
        <begin position="1"/>
        <end position="27"/>
    </location>
</feature>
<comment type="caution">
    <text evidence="10">The sequence shown here is derived from an EMBL/GenBank/DDBJ whole genome shotgun (WGS) entry which is preliminary data.</text>
</comment>
<keyword evidence="11" id="KW-1185">Reference proteome</keyword>
<dbReference type="RefSeq" id="WP_153461925.1">
    <property type="nucleotide sequence ID" value="NZ_WBOF01000001.1"/>
</dbReference>
<comment type="subcellular location">
    <subcellularLocation>
        <location evidence="1">Secreted</location>
        <location evidence="1">Cell wall</location>
    </subcellularLocation>
</comment>
<protein>
    <submittedName>
        <fullName evidence="10">Chaplin</fullName>
    </submittedName>
</protein>
<organism evidence="10 11">
    <name type="scientific">Streptomyces kaniharaensis</name>
    <dbReference type="NCBI Taxonomy" id="212423"/>
    <lineage>
        <taxon>Bacteria</taxon>
        <taxon>Bacillati</taxon>
        <taxon>Actinomycetota</taxon>
        <taxon>Actinomycetes</taxon>
        <taxon>Kitasatosporales</taxon>
        <taxon>Streptomycetaceae</taxon>
        <taxon>Streptomyces</taxon>
    </lineage>
</organism>